<feature type="region of interest" description="Disordered" evidence="1">
    <location>
        <begin position="409"/>
        <end position="451"/>
    </location>
</feature>
<feature type="region of interest" description="Disordered" evidence="1">
    <location>
        <begin position="526"/>
        <end position="555"/>
    </location>
</feature>
<keyword evidence="3" id="KW-1185">Reference proteome</keyword>
<organism evidence="2 3">
    <name type="scientific">Lepidopterella palustris CBS 459.81</name>
    <dbReference type="NCBI Taxonomy" id="1314670"/>
    <lineage>
        <taxon>Eukaryota</taxon>
        <taxon>Fungi</taxon>
        <taxon>Dikarya</taxon>
        <taxon>Ascomycota</taxon>
        <taxon>Pezizomycotina</taxon>
        <taxon>Dothideomycetes</taxon>
        <taxon>Pleosporomycetidae</taxon>
        <taxon>Mytilinidiales</taxon>
        <taxon>Argynnaceae</taxon>
        <taxon>Lepidopterella</taxon>
    </lineage>
</organism>
<evidence type="ECO:0000313" key="3">
    <source>
        <dbReference type="Proteomes" id="UP000250266"/>
    </source>
</evidence>
<name>A0A8E2EEZ1_9PEZI</name>
<proteinExistence type="predicted"/>
<evidence type="ECO:0000313" key="2">
    <source>
        <dbReference type="EMBL" id="OCK82792.1"/>
    </source>
</evidence>
<accession>A0A8E2EEZ1</accession>
<feature type="region of interest" description="Disordered" evidence="1">
    <location>
        <begin position="148"/>
        <end position="284"/>
    </location>
</feature>
<feature type="compositionally biased region" description="Basic and acidic residues" evidence="1">
    <location>
        <begin position="425"/>
        <end position="440"/>
    </location>
</feature>
<feature type="compositionally biased region" description="Polar residues" evidence="1">
    <location>
        <begin position="150"/>
        <end position="174"/>
    </location>
</feature>
<dbReference type="EMBL" id="KV744878">
    <property type="protein sequence ID" value="OCK82792.1"/>
    <property type="molecule type" value="Genomic_DNA"/>
</dbReference>
<dbReference type="Proteomes" id="UP000250266">
    <property type="component" value="Unassembled WGS sequence"/>
</dbReference>
<evidence type="ECO:0000256" key="1">
    <source>
        <dbReference type="SAM" id="MobiDB-lite"/>
    </source>
</evidence>
<sequence length="630" mass="68950">MATSAIEARSLSSLTTLASNPPLYPRNPTHEKNEQLVLYIARVPGSRDVFLTPIKPRQKTVTSEDVTSCLYYLHFEKPEDALLIDSDLNQNGDPVLESGMPPPPPVHRKALPPSPIYPSDSISVPNLASANQHKSINPSVIHNRKPAVAQTLSQRPDIQSRRNVNVSNYPQRPTLSPLPPSHQRGYSVDVASLRRGENEPPILPPRTQSAQPPLPTRPFHVTNSHDGSEGMLTPENRFAKQEPTDRFVPTSASLDAPNKWQGPPSPQRGRPQSSGNLEWSSNSPPAGVNLILIRRDPTSGAQWDVALIEDPPVLEVSSSALSNPAAAHKNKKSGAPMYIEITNPGYSKFLNSSQHDIPSLISRGTDLSIRTFGSTNNYSSGVQPGQSSQREEVFKRRLWMEGSKFPDRSFGHRRINSNDSSFGGDDTRSSSESRNRDENHGIPPSFLSQSNQMYSTIQIPDKRSSSFRGYAFLSPWNGRCEFSTGSSGRSLKCKHMLSAGLQGAPAPAPVSVSELRFNLPGSSIVPSTPKGDAASSKRSSFFPRPRHNRHNSLTPDIGLANDMDKLDLSLGQEFAGGGFGGKQAKLGKLIIEDEGLKMMDLLVAANMALWWRVYERVDGKSRSNRASSQS</sequence>
<feature type="region of interest" description="Disordered" evidence="1">
    <location>
        <begin position="89"/>
        <end position="125"/>
    </location>
</feature>
<dbReference type="OrthoDB" id="5426191at2759"/>
<reference evidence="2 3" key="1">
    <citation type="journal article" date="2016" name="Nat. Commun.">
        <title>Ectomycorrhizal ecology is imprinted in the genome of the dominant symbiotic fungus Cenococcum geophilum.</title>
        <authorList>
            <consortium name="DOE Joint Genome Institute"/>
            <person name="Peter M."/>
            <person name="Kohler A."/>
            <person name="Ohm R.A."/>
            <person name="Kuo A."/>
            <person name="Krutzmann J."/>
            <person name="Morin E."/>
            <person name="Arend M."/>
            <person name="Barry K.W."/>
            <person name="Binder M."/>
            <person name="Choi C."/>
            <person name="Clum A."/>
            <person name="Copeland A."/>
            <person name="Grisel N."/>
            <person name="Haridas S."/>
            <person name="Kipfer T."/>
            <person name="LaButti K."/>
            <person name="Lindquist E."/>
            <person name="Lipzen A."/>
            <person name="Maire R."/>
            <person name="Meier B."/>
            <person name="Mihaltcheva S."/>
            <person name="Molinier V."/>
            <person name="Murat C."/>
            <person name="Poggeler S."/>
            <person name="Quandt C.A."/>
            <person name="Sperisen C."/>
            <person name="Tritt A."/>
            <person name="Tisserant E."/>
            <person name="Crous P.W."/>
            <person name="Henrissat B."/>
            <person name="Nehls U."/>
            <person name="Egli S."/>
            <person name="Spatafora J.W."/>
            <person name="Grigoriev I.V."/>
            <person name="Martin F.M."/>
        </authorList>
    </citation>
    <scope>NUCLEOTIDE SEQUENCE [LARGE SCALE GENOMIC DNA]</scope>
    <source>
        <strain evidence="2 3">CBS 459.81</strain>
    </source>
</reference>
<gene>
    <name evidence="2" type="ORF">K432DRAFT_323573</name>
</gene>
<protein>
    <submittedName>
        <fullName evidence="2">Uncharacterized protein</fullName>
    </submittedName>
</protein>
<dbReference type="AlphaFoldDB" id="A0A8E2EEZ1"/>